<dbReference type="Proteomes" id="UP001216907">
    <property type="component" value="Unassembled WGS sequence"/>
</dbReference>
<gene>
    <name evidence="3" type="ORF">PZE19_25540</name>
</gene>
<evidence type="ECO:0000313" key="3">
    <source>
        <dbReference type="EMBL" id="MDG3007142.1"/>
    </source>
</evidence>
<comment type="caution">
    <text evidence="3">The sequence shown here is derived from an EMBL/GenBank/DDBJ whole genome shotgun (WGS) entry which is preliminary data.</text>
</comment>
<evidence type="ECO:0000256" key="2">
    <source>
        <dbReference type="SAM" id="Phobius"/>
    </source>
</evidence>
<feature type="transmembrane region" description="Helical" evidence="2">
    <location>
        <begin position="187"/>
        <end position="207"/>
    </location>
</feature>
<keyword evidence="2" id="KW-0472">Membrane</keyword>
<dbReference type="RefSeq" id="WP_277863430.1">
    <property type="nucleotide sequence ID" value="NZ_JARRAG010000002.1"/>
</dbReference>
<keyword evidence="4" id="KW-1185">Reference proteome</keyword>
<dbReference type="EMBL" id="JARRAG010000002">
    <property type="protein sequence ID" value="MDG3007142.1"/>
    <property type="molecule type" value="Genomic_DNA"/>
</dbReference>
<keyword evidence="2" id="KW-1133">Transmembrane helix</keyword>
<protein>
    <submittedName>
        <fullName evidence="3">Uncharacterized protein</fullName>
    </submittedName>
</protein>
<keyword evidence="2" id="KW-0812">Transmembrane</keyword>
<feature type="region of interest" description="Disordered" evidence="1">
    <location>
        <begin position="372"/>
        <end position="395"/>
    </location>
</feature>
<feature type="region of interest" description="Disordered" evidence="1">
    <location>
        <begin position="48"/>
        <end position="104"/>
    </location>
</feature>
<evidence type="ECO:0000313" key="4">
    <source>
        <dbReference type="Proteomes" id="UP001216907"/>
    </source>
</evidence>
<reference evidence="3 4" key="1">
    <citation type="submission" date="2023-03" db="EMBL/GenBank/DDBJ databases">
        <title>Paludisphaera mucosa sp. nov. a novel planctomycete from northern fen.</title>
        <authorList>
            <person name="Ivanova A."/>
        </authorList>
    </citation>
    <scope>NUCLEOTIDE SEQUENCE [LARGE SCALE GENOMIC DNA]</scope>
    <source>
        <strain evidence="3 4">Pla2</strain>
    </source>
</reference>
<sequence length="395" mass="40734">MKLKFACPNCGKAHAVDAAMAGKKGRCPQCGIVIRLPEAARPVAMKVGASRPEPPVHDPFGLDEALSASAGPLPPRRAPADEEASAPRRIRPTGGKAGGKRRGEPWNLPLRDLAIKAPVATLVVSALAVGLMSQPATRAAGVLVFMAAGLCSLASMLLAAVSMLGAAVSLVRGNGRAFSGESGGGQVAWALAVAFNVLCMVVTLAALPSGVASYHAALARQGGGSPTTPTFVYEGLIRSIIDINDQLAQSLETMPEPGTMAFSGHFNGVRTSTTFLRMNLDQSETTPLPTGGQVRELRRNLQGPLLQSLRRMAAAARAATARLQEVADPAARAAMDQVSTSAAKNEELIRAIESVGEGDPAWYRLATTTKAGTRVGGPPSSLVPNLPGHVPTPGG</sequence>
<accession>A0ABT6FHX6</accession>
<organism evidence="3 4">
    <name type="scientific">Paludisphaera mucosa</name>
    <dbReference type="NCBI Taxonomy" id="3030827"/>
    <lineage>
        <taxon>Bacteria</taxon>
        <taxon>Pseudomonadati</taxon>
        <taxon>Planctomycetota</taxon>
        <taxon>Planctomycetia</taxon>
        <taxon>Isosphaerales</taxon>
        <taxon>Isosphaeraceae</taxon>
        <taxon>Paludisphaera</taxon>
    </lineage>
</organism>
<proteinExistence type="predicted"/>
<evidence type="ECO:0000256" key="1">
    <source>
        <dbReference type="SAM" id="MobiDB-lite"/>
    </source>
</evidence>
<feature type="transmembrane region" description="Helical" evidence="2">
    <location>
        <begin position="143"/>
        <end position="167"/>
    </location>
</feature>
<name>A0ABT6FHX6_9BACT</name>